<comment type="caution">
    <text evidence="2">The sequence shown here is derived from an EMBL/GenBank/DDBJ whole genome shotgun (WGS) entry which is preliminary data.</text>
</comment>
<dbReference type="Proteomes" id="UP001623008">
    <property type="component" value="Unassembled WGS sequence"/>
</dbReference>
<dbReference type="InterPro" id="IPR001736">
    <property type="entry name" value="PLipase_D/transphosphatidylase"/>
</dbReference>
<feature type="domain" description="PLD phosphodiesterase" evidence="1">
    <location>
        <begin position="218"/>
        <end position="245"/>
    </location>
</feature>
<gene>
    <name evidence="2" type="primary">drmC</name>
    <name evidence="2" type="ORF">ACJEBJ_11485</name>
</gene>
<evidence type="ECO:0000259" key="1">
    <source>
        <dbReference type="PROSITE" id="PS50035"/>
    </source>
</evidence>
<dbReference type="InterPro" id="IPR025202">
    <property type="entry name" value="PLD-like_dom"/>
</dbReference>
<organism evidence="2 3">
    <name type="scientific">Pseudomonas pergaminensis</name>
    <dbReference type="NCBI Taxonomy" id="2853159"/>
    <lineage>
        <taxon>Bacteria</taxon>
        <taxon>Pseudomonadati</taxon>
        <taxon>Pseudomonadota</taxon>
        <taxon>Gammaproteobacteria</taxon>
        <taxon>Pseudomonadales</taxon>
        <taxon>Pseudomonadaceae</taxon>
        <taxon>Pseudomonas</taxon>
    </lineage>
</organism>
<dbReference type="Gene3D" id="3.30.870.10">
    <property type="entry name" value="Endonuclease Chain A"/>
    <property type="match status" value="1"/>
</dbReference>
<accession>A0ABW8QYQ2</accession>
<dbReference type="CDD" id="cd09132">
    <property type="entry name" value="PLDc_unchar4"/>
    <property type="match status" value="1"/>
</dbReference>
<dbReference type="PROSITE" id="PS50035">
    <property type="entry name" value="PLD"/>
    <property type="match status" value="1"/>
</dbReference>
<evidence type="ECO:0000313" key="3">
    <source>
        <dbReference type="Proteomes" id="UP001623008"/>
    </source>
</evidence>
<dbReference type="NCBIfam" id="NF038319">
    <property type="entry name" value="DISARM_DrmC_I"/>
    <property type="match status" value="1"/>
</dbReference>
<dbReference type="EMBL" id="JBJHQF010000014">
    <property type="protein sequence ID" value="MFK9004748.1"/>
    <property type="molecule type" value="Genomic_DNA"/>
</dbReference>
<dbReference type="RefSeq" id="WP_406597584.1">
    <property type="nucleotide sequence ID" value="NZ_JBJHQF010000014.1"/>
</dbReference>
<proteinExistence type="predicted"/>
<reference evidence="2 3" key="1">
    <citation type="submission" date="2024-11" db="EMBL/GenBank/DDBJ databases">
        <authorList>
            <person name="Lucas J.A."/>
        </authorList>
    </citation>
    <scope>NUCLEOTIDE SEQUENCE [LARGE SCALE GENOMIC DNA]</scope>
    <source>
        <strain evidence="2 3">Z 7.15</strain>
    </source>
</reference>
<keyword evidence="3" id="KW-1185">Reference proteome</keyword>
<dbReference type="InterPro" id="IPR047955">
    <property type="entry name" value="DrmC-like"/>
</dbReference>
<protein>
    <submittedName>
        <fullName evidence="2">DISARM system phospholipase D-like protein DrmC</fullName>
    </submittedName>
</protein>
<name>A0ABW8QYQ2_9PSED</name>
<dbReference type="Pfam" id="PF13091">
    <property type="entry name" value="PLDc_2"/>
    <property type="match status" value="1"/>
</dbReference>
<dbReference type="SUPFAM" id="SSF56024">
    <property type="entry name" value="Phospholipase D/nuclease"/>
    <property type="match status" value="1"/>
</dbReference>
<sequence length="281" mass="30496">MDMTLTDMSAFSAACSNLVGQVAANQLLADSIVAALESGRLTAASGPVGISKVLKGAPGSHNLTEFIKTWRSSASHLNTSDVTAIIKSSLDCYSLARTRAHTVDTVWTGPEVAKSELRRTEAVVREIIDNAGNELLIVGYWLVVSTEQIKALIKLLVKKARAGVHIRFVFDPGDKPGGRDNFSALNSFWPVNLAEAPREVYSWSEHMTKTTSKSGQQYDRKLHAKVIIADRNDALVTSANLTHAGFLENLEMGLRIQGLMAGALVRHFDLLIEGGVLERRA</sequence>
<evidence type="ECO:0000313" key="2">
    <source>
        <dbReference type="EMBL" id="MFK9004748.1"/>
    </source>
</evidence>